<sequence>MCDSKNKWQLKPTVQELFLVARDASIIPDISLDPVLTTFLSLESTAALQHQYAFLQRSMSTVQQTAFNLSLTGELGGRRVTCGGVGVIALALSVLFEQISLQVRGSTEGGLSMQRSQSKKIFGISSTSRIGWIVQEYLCLVPGIANNQEKMAETTELYDNWLKRELLDHFERMTTKKRMSSAAMQQWLTGAAVHLHMRIHQVRLRSVPFGSVESLRLSYKSSLGRLVQDYAAYLRRQVQETGAPRPRKPKTKTKVGPRQTTANISSLTNRSCSGHRLFNVSLVSPSNLTESFNETTTPNSTAEMSRICKTGGSNEDSGLNVPEGHDKTTVGMISRNTLNSTAYSRDKGAGMLGLLVIEPSRNVSHNVQHHPCESPAIQQALVSRIINAQDLDRNRNFFLYPEKGIHNLLGQKDDFELKTI</sequence>
<proteinExistence type="predicted"/>
<evidence type="ECO:0000256" key="1">
    <source>
        <dbReference type="SAM" id="MobiDB-lite"/>
    </source>
</evidence>
<evidence type="ECO:0000313" key="3">
    <source>
        <dbReference type="Proteomes" id="UP001314229"/>
    </source>
</evidence>
<dbReference type="Proteomes" id="UP001314229">
    <property type="component" value="Unassembled WGS sequence"/>
</dbReference>
<reference evidence="2 3" key="1">
    <citation type="submission" date="2024-01" db="EMBL/GenBank/DDBJ databases">
        <authorList>
            <person name="Alioto T."/>
            <person name="Alioto T."/>
            <person name="Gomez Garrido J."/>
        </authorList>
    </citation>
    <scope>NUCLEOTIDE SEQUENCE [LARGE SCALE GENOMIC DNA]</scope>
</reference>
<name>A0AAV1PNG6_SCOSC</name>
<protein>
    <submittedName>
        <fullName evidence="2">Uncharacterized protein LOC128371927</fullName>
    </submittedName>
</protein>
<gene>
    <name evidence="2" type="ORF">FSCOSCO3_A027756</name>
</gene>
<dbReference type="AlphaFoldDB" id="A0AAV1PNG6"/>
<keyword evidence="3" id="KW-1185">Reference proteome</keyword>
<feature type="compositionally biased region" description="Basic residues" evidence="1">
    <location>
        <begin position="245"/>
        <end position="255"/>
    </location>
</feature>
<comment type="caution">
    <text evidence="2">The sequence shown here is derived from an EMBL/GenBank/DDBJ whole genome shotgun (WGS) entry which is preliminary data.</text>
</comment>
<accession>A0AAV1PNG6</accession>
<feature type="region of interest" description="Disordered" evidence="1">
    <location>
        <begin position="238"/>
        <end position="259"/>
    </location>
</feature>
<dbReference type="EMBL" id="CAWUFR010000223">
    <property type="protein sequence ID" value="CAK6973149.1"/>
    <property type="molecule type" value="Genomic_DNA"/>
</dbReference>
<organism evidence="2 3">
    <name type="scientific">Scomber scombrus</name>
    <name type="common">Atlantic mackerel</name>
    <name type="synonym">Scomber vernalis</name>
    <dbReference type="NCBI Taxonomy" id="13677"/>
    <lineage>
        <taxon>Eukaryota</taxon>
        <taxon>Metazoa</taxon>
        <taxon>Chordata</taxon>
        <taxon>Craniata</taxon>
        <taxon>Vertebrata</taxon>
        <taxon>Euteleostomi</taxon>
        <taxon>Actinopterygii</taxon>
        <taxon>Neopterygii</taxon>
        <taxon>Teleostei</taxon>
        <taxon>Neoteleostei</taxon>
        <taxon>Acanthomorphata</taxon>
        <taxon>Pelagiaria</taxon>
        <taxon>Scombriformes</taxon>
        <taxon>Scombridae</taxon>
        <taxon>Scomber</taxon>
    </lineage>
</organism>
<evidence type="ECO:0000313" key="2">
    <source>
        <dbReference type="EMBL" id="CAK6973149.1"/>
    </source>
</evidence>